<dbReference type="PANTHER" id="PTHR30336">
    <property type="entry name" value="INNER MEMBRANE PROTEIN, PROBABLE PERMEASE"/>
    <property type="match status" value="1"/>
</dbReference>
<dbReference type="GO" id="GO:0043164">
    <property type="term" value="P:Gram-negative-bacterium-type cell wall biogenesis"/>
    <property type="evidence" value="ECO:0007669"/>
    <property type="project" value="TreeGrafter"/>
</dbReference>
<dbReference type="GO" id="GO:0000270">
    <property type="term" value="P:peptidoglycan metabolic process"/>
    <property type="evidence" value="ECO:0007669"/>
    <property type="project" value="TreeGrafter"/>
</dbReference>
<dbReference type="InterPro" id="IPR014729">
    <property type="entry name" value="Rossmann-like_a/b/a_fold"/>
</dbReference>
<dbReference type="CDD" id="cd06259">
    <property type="entry name" value="YdcF-like"/>
    <property type="match status" value="1"/>
</dbReference>
<evidence type="ECO:0000313" key="3">
    <source>
        <dbReference type="Proteomes" id="UP000178526"/>
    </source>
</evidence>
<dbReference type="Proteomes" id="UP000178526">
    <property type="component" value="Unassembled WGS sequence"/>
</dbReference>
<dbReference type="InterPro" id="IPR003848">
    <property type="entry name" value="DUF218"/>
</dbReference>
<protein>
    <recommendedName>
        <fullName evidence="1">DUF218 domain-containing protein</fullName>
    </recommendedName>
</protein>
<dbReference type="AlphaFoldDB" id="A0A1F7RGC7"/>
<feature type="domain" description="DUF218" evidence="1">
    <location>
        <begin position="42"/>
        <end position="188"/>
    </location>
</feature>
<comment type="caution">
    <text evidence="2">The sequence shown here is derived from an EMBL/GenBank/DDBJ whole genome shotgun (WGS) entry which is preliminary data.</text>
</comment>
<gene>
    <name evidence="2" type="ORF">A2042_03495</name>
</gene>
<dbReference type="PANTHER" id="PTHR30336:SF4">
    <property type="entry name" value="ENVELOPE BIOGENESIS FACTOR ELYC"/>
    <property type="match status" value="1"/>
</dbReference>
<sequence>MFRLLKWVIILGLIVSIYLYYPNILRAIGNYLILSDPLEKSDVILVLSGDTNKGERVTEAVKLFKKGYGKYLVLSGNKIAWDTYAADLMKKQAISLRVPEHSIIAIRNEAHSTIEEAKIILDVFKKRHFKSVILVTSSYHTKRAKWIFSKVFNGSNIKISASPANDVEYDADHWWQKRESAKILFYEYTKLIWYKAIERFNADKPVKDKSVETSSRQISLRLAIG</sequence>
<evidence type="ECO:0000313" key="2">
    <source>
        <dbReference type="EMBL" id="OGL40582.1"/>
    </source>
</evidence>
<organism evidence="2 3">
    <name type="scientific">Candidatus Schekmanbacteria bacterium GWA2_38_11</name>
    <dbReference type="NCBI Taxonomy" id="1817876"/>
    <lineage>
        <taxon>Bacteria</taxon>
        <taxon>Candidatus Schekmaniibacteriota</taxon>
    </lineage>
</organism>
<name>A0A1F7RGC7_9BACT</name>
<dbReference type="Pfam" id="PF02698">
    <property type="entry name" value="DUF218"/>
    <property type="match status" value="1"/>
</dbReference>
<evidence type="ECO:0000259" key="1">
    <source>
        <dbReference type="Pfam" id="PF02698"/>
    </source>
</evidence>
<dbReference type="Gene3D" id="3.40.50.620">
    <property type="entry name" value="HUPs"/>
    <property type="match status" value="1"/>
</dbReference>
<reference evidence="2 3" key="1">
    <citation type="journal article" date="2016" name="Nat. Commun.">
        <title>Thousands of microbial genomes shed light on interconnected biogeochemical processes in an aquifer system.</title>
        <authorList>
            <person name="Anantharaman K."/>
            <person name="Brown C.T."/>
            <person name="Hug L.A."/>
            <person name="Sharon I."/>
            <person name="Castelle C.J."/>
            <person name="Probst A.J."/>
            <person name="Thomas B.C."/>
            <person name="Singh A."/>
            <person name="Wilkins M.J."/>
            <person name="Karaoz U."/>
            <person name="Brodie E.L."/>
            <person name="Williams K.H."/>
            <person name="Hubbard S.S."/>
            <person name="Banfield J.F."/>
        </authorList>
    </citation>
    <scope>NUCLEOTIDE SEQUENCE [LARGE SCALE GENOMIC DNA]</scope>
</reference>
<accession>A0A1F7RGC7</accession>
<dbReference type="EMBL" id="MGDB01000094">
    <property type="protein sequence ID" value="OGL40582.1"/>
    <property type="molecule type" value="Genomic_DNA"/>
</dbReference>
<dbReference type="InterPro" id="IPR051599">
    <property type="entry name" value="Cell_Envelope_Assoc"/>
</dbReference>
<proteinExistence type="predicted"/>
<dbReference type="GO" id="GO:0005886">
    <property type="term" value="C:plasma membrane"/>
    <property type="evidence" value="ECO:0007669"/>
    <property type="project" value="TreeGrafter"/>
</dbReference>